<dbReference type="STRING" id="1121895.GCA_000378485_03486"/>
<dbReference type="EMBL" id="JRLX01000020">
    <property type="protein sequence ID" value="KGO85491.1"/>
    <property type="molecule type" value="Genomic_DNA"/>
</dbReference>
<dbReference type="Pfam" id="PF20136">
    <property type="entry name" value="DUF6526"/>
    <property type="match status" value="1"/>
</dbReference>
<name>A0A0A2M1J4_9FLAO</name>
<evidence type="ECO:0000256" key="1">
    <source>
        <dbReference type="SAM" id="Phobius"/>
    </source>
</evidence>
<dbReference type="Proteomes" id="UP000030152">
    <property type="component" value="Unassembled WGS sequence"/>
</dbReference>
<dbReference type="InterPro" id="IPR045385">
    <property type="entry name" value="DUF6526"/>
</dbReference>
<dbReference type="RefSeq" id="WP_020214662.1">
    <property type="nucleotide sequence ID" value="NZ_JRLX01000020.1"/>
</dbReference>
<proteinExistence type="predicted"/>
<keyword evidence="1" id="KW-0472">Membrane</keyword>
<organism evidence="2 3">
    <name type="scientific">Flavobacterium rivuli WB 3.3-2 = DSM 21788</name>
    <dbReference type="NCBI Taxonomy" id="1121895"/>
    <lineage>
        <taxon>Bacteria</taxon>
        <taxon>Pseudomonadati</taxon>
        <taxon>Bacteroidota</taxon>
        <taxon>Flavobacteriia</taxon>
        <taxon>Flavobacteriales</taxon>
        <taxon>Flavobacteriaceae</taxon>
        <taxon>Flavobacterium</taxon>
    </lineage>
</organism>
<comment type="caution">
    <text evidence="2">The sequence shown here is derived from an EMBL/GenBank/DDBJ whole genome shotgun (WGS) entry which is preliminary data.</text>
</comment>
<gene>
    <name evidence="2" type="ORF">Q765_15810</name>
</gene>
<keyword evidence="1" id="KW-0812">Transmembrane</keyword>
<feature type="transmembrane region" description="Helical" evidence="1">
    <location>
        <begin position="43"/>
        <end position="63"/>
    </location>
</feature>
<keyword evidence="3" id="KW-1185">Reference proteome</keyword>
<protein>
    <recommendedName>
        <fullName evidence="4">ABC transporter permease</fullName>
    </recommendedName>
</protein>
<accession>A0A0A2M1J4</accession>
<evidence type="ECO:0008006" key="4">
    <source>
        <dbReference type="Google" id="ProtNLM"/>
    </source>
</evidence>
<evidence type="ECO:0000313" key="2">
    <source>
        <dbReference type="EMBL" id="KGO85491.1"/>
    </source>
</evidence>
<dbReference type="AlphaFoldDB" id="A0A0A2M1J4"/>
<reference evidence="2 3" key="1">
    <citation type="submission" date="2013-09" db="EMBL/GenBank/DDBJ databases">
        <authorList>
            <person name="Zeng Z."/>
            <person name="Chen C."/>
        </authorList>
    </citation>
    <scope>NUCLEOTIDE SEQUENCE [LARGE SCALE GENOMIC DNA]</scope>
    <source>
        <strain evidence="2 3">WB 3.3-2</strain>
    </source>
</reference>
<dbReference type="OrthoDB" id="765463at2"/>
<feature type="transmembrane region" description="Helical" evidence="1">
    <location>
        <begin position="18"/>
        <end position="37"/>
    </location>
</feature>
<dbReference type="eggNOG" id="ENOG5032T87">
    <property type="taxonomic scope" value="Bacteria"/>
</dbReference>
<sequence>MKEQNYKNHIRWYPPHHFIFYPVMLVLMGLCGMHAYYEHGSNRYLWIAVGIGFACLTWVAFMLRQHYALTLQNRLVLQELRYRYFVTTGKRFEPIEDQLTDGQLFALRFAPDDELPALADRALKENLSGDAIKKAIINWKPDHRRV</sequence>
<evidence type="ECO:0000313" key="3">
    <source>
        <dbReference type="Proteomes" id="UP000030152"/>
    </source>
</evidence>
<keyword evidence="1" id="KW-1133">Transmembrane helix</keyword>